<comment type="caution">
    <text evidence="2">The sequence shown here is derived from an EMBL/GenBank/DDBJ whole genome shotgun (WGS) entry which is preliminary data.</text>
</comment>
<dbReference type="PANTHER" id="PTHR33129:SF1">
    <property type="entry name" value="ATP-BINDING PROTEIN"/>
    <property type="match status" value="1"/>
</dbReference>
<evidence type="ECO:0000256" key="1">
    <source>
        <dbReference type="SAM" id="MobiDB-lite"/>
    </source>
</evidence>
<sequence length="374" mass="41506">MPLLKELVVARVRSRRTRQEPANATGAGAVAGPGSGSTGDEYGQQLATAMIKALRDLPPVPGPGELLSLEGDAVFHLHPSYSALYVRTCYPLIFEVLVRNAKPTRYIVTGTPGIGISWFFYYLVARLLKSHVPPPFIVWEHSMLPGKAWCYTHETRQVVVGERTSFGRVLNDPATWYIADGLPPLLNVLARTVLLTSPKREAFKEMLKEGARLLYMPLWELDELLACRRLLYSTVAESLTTELFEYYGGVARFALRLPETNPDLSMDELLQELRAVVDGCNAAQMRSSIGSISTAPEVSHRLLHIIAHKETFKMQHLVFASKWVAEEFAKKAVRAELKELVSLLSSTSGALYVMLYEATMHAVLAMGGSLYRAV</sequence>
<dbReference type="PANTHER" id="PTHR33129">
    <property type="entry name" value="PROTEIN KINASE DOMAIN-CONTAINING PROTEIN-RELATED"/>
    <property type="match status" value="1"/>
</dbReference>
<dbReference type="EMBL" id="JAEHOC010000001">
    <property type="protein sequence ID" value="KAG2445410.1"/>
    <property type="molecule type" value="Genomic_DNA"/>
</dbReference>
<evidence type="ECO:0000313" key="2">
    <source>
        <dbReference type="EMBL" id="KAG2445410.1"/>
    </source>
</evidence>
<reference evidence="2" key="1">
    <citation type="journal article" date="2020" name="bioRxiv">
        <title>Comparative genomics of Chlamydomonas.</title>
        <authorList>
            <person name="Craig R.J."/>
            <person name="Hasan A.R."/>
            <person name="Ness R.W."/>
            <person name="Keightley P.D."/>
        </authorList>
    </citation>
    <scope>NUCLEOTIDE SEQUENCE</scope>
    <source>
        <strain evidence="2">SAG 7.73</strain>
    </source>
</reference>
<keyword evidence="3" id="KW-1185">Reference proteome</keyword>
<dbReference type="OrthoDB" id="540563at2759"/>
<protein>
    <submittedName>
        <fullName evidence="2">Uncharacterized protein</fullName>
    </submittedName>
</protein>
<gene>
    <name evidence="2" type="ORF">HXX76_000032</name>
</gene>
<organism evidence="2 3">
    <name type="scientific">Chlamydomonas incerta</name>
    <dbReference type="NCBI Taxonomy" id="51695"/>
    <lineage>
        <taxon>Eukaryota</taxon>
        <taxon>Viridiplantae</taxon>
        <taxon>Chlorophyta</taxon>
        <taxon>core chlorophytes</taxon>
        <taxon>Chlorophyceae</taxon>
        <taxon>CS clade</taxon>
        <taxon>Chlamydomonadales</taxon>
        <taxon>Chlamydomonadaceae</taxon>
        <taxon>Chlamydomonas</taxon>
    </lineage>
</organism>
<proteinExistence type="predicted"/>
<dbReference type="InterPro" id="IPR052980">
    <property type="entry name" value="Crinkler_effector"/>
</dbReference>
<name>A0A835WDY3_CHLIN</name>
<evidence type="ECO:0000313" key="3">
    <source>
        <dbReference type="Proteomes" id="UP000650467"/>
    </source>
</evidence>
<dbReference type="Proteomes" id="UP000650467">
    <property type="component" value="Unassembled WGS sequence"/>
</dbReference>
<accession>A0A835WDY3</accession>
<dbReference type="AlphaFoldDB" id="A0A835WDY3"/>
<feature type="region of interest" description="Disordered" evidence="1">
    <location>
        <begin position="14"/>
        <end position="38"/>
    </location>
</feature>